<dbReference type="Gene3D" id="4.10.49.10">
    <property type="entry name" value="Cytochrome c oxidase subunit VIIc"/>
    <property type="match status" value="1"/>
</dbReference>
<keyword evidence="8" id="KW-0496">Mitochondrion</keyword>
<dbReference type="InterPro" id="IPR036636">
    <property type="entry name" value="COX7C/Cox8_sf"/>
</dbReference>
<reference evidence="10" key="1">
    <citation type="submission" date="2013-07" db="EMBL/GenBank/DDBJ databases">
        <title>The Genome Sequence of Cryptococcus dejecticola CBS10117.</title>
        <authorList>
            <consortium name="The Broad Institute Genome Sequencing Platform"/>
            <person name="Cuomo C."/>
            <person name="Litvintseva A."/>
            <person name="Chen Y."/>
            <person name="Heitman J."/>
            <person name="Sun S."/>
            <person name="Springer D."/>
            <person name="Dromer F."/>
            <person name="Young S.K."/>
            <person name="Zeng Q."/>
            <person name="Gargeya S."/>
            <person name="Fitzgerald M."/>
            <person name="Abouelleil A."/>
            <person name="Alvarado L."/>
            <person name="Berlin A.M."/>
            <person name="Chapman S.B."/>
            <person name="Dewar J."/>
            <person name="Goldberg J."/>
            <person name="Griggs A."/>
            <person name="Gujja S."/>
            <person name="Hansen M."/>
            <person name="Howarth C."/>
            <person name="Imamovic A."/>
            <person name="Larimer J."/>
            <person name="McCowan C."/>
            <person name="Murphy C."/>
            <person name="Pearson M."/>
            <person name="Priest M."/>
            <person name="Roberts A."/>
            <person name="Saif S."/>
            <person name="Shea T."/>
            <person name="Sykes S."/>
            <person name="Wortman J."/>
            <person name="Nusbaum C."/>
            <person name="Birren B."/>
        </authorList>
    </citation>
    <scope>NUCLEOTIDE SEQUENCE [LARGE SCALE GENOMIC DNA]</scope>
    <source>
        <strain evidence="10">CBS 10117</strain>
    </source>
</reference>
<dbReference type="GO" id="GO:0005743">
    <property type="term" value="C:mitochondrial inner membrane"/>
    <property type="evidence" value="ECO:0007669"/>
    <property type="project" value="UniProtKB-SubCell"/>
</dbReference>
<dbReference type="GO" id="GO:0045277">
    <property type="term" value="C:respiratory chain complex IV"/>
    <property type="evidence" value="ECO:0007669"/>
    <property type="project" value="InterPro"/>
</dbReference>
<dbReference type="InterPro" id="IPR004202">
    <property type="entry name" value="COX7C/Cox8"/>
</dbReference>
<dbReference type="EMBL" id="KI894032">
    <property type="protein sequence ID" value="OBR84337.1"/>
    <property type="molecule type" value="Genomic_DNA"/>
</dbReference>
<proteinExistence type="inferred from homology"/>
<evidence type="ECO:0000313" key="10">
    <source>
        <dbReference type="EMBL" id="OBR84337.1"/>
    </source>
</evidence>
<comment type="subcellular location">
    <subcellularLocation>
        <location evidence="1">Mitochondrion inner membrane</location>
        <topology evidence="1">Single-pass membrane protein</topology>
    </subcellularLocation>
</comment>
<dbReference type="PANTHER" id="PTHR13313:SF0">
    <property type="entry name" value="CYTOCHROME C OXIDASE SUBUNIT 7C, MITOCHONDRIAL"/>
    <property type="match status" value="1"/>
</dbReference>
<evidence type="ECO:0000256" key="1">
    <source>
        <dbReference type="ARBA" id="ARBA00004434"/>
    </source>
</evidence>
<keyword evidence="9" id="KW-0472">Membrane</keyword>
<dbReference type="Pfam" id="PF02935">
    <property type="entry name" value="COX7C"/>
    <property type="match status" value="1"/>
</dbReference>
<comment type="similarity">
    <text evidence="3">Belongs to the cytochrome c oxidase VIIc family.</text>
</comment>
<organism evidence="10">
    <name type="scientific">Kwoniella dejecticola CBS 10117</name>
    <dbReference type="NCBI Taxonomy" id="1296121"/>
    <lineage>
        <taxon>Eukaryota</taxon>
        <taxon>Fungi</taxon>
        <taxon>Dikarya</taxon>
        <taxon>Basidiomycota</taxon>
        <taxon>Agaricomycotina</taxon>
        <taxon>Tremellomycetes</taxon>
        <taxon>Tremellales</taxon>
        <taxon>Cryptococcaceae</taxon>
        <taxon>Kwoniella</taxon>
    </lineage>
</organism>
<dbReference type="UniPathway" id="UPA00705"/>
<evidence type="ECO:0000256" key="3">
    <source>
        <dbReference type="ARBA" id="ARBA00010514"/>
    </source>
</evidence>
<keyword evidence="7" id="KW-1133">Transmembrane helix</keyword>
<sequence>MSMLLRSAPLRAARALPKVNQVRNVHFENVVDHTLPTNVTNKPWLAAKMIVFSVVGFGTPFYAARWQIADFDSLKTDEVWHDDDIRELAGPFRAAMDVMAHATLSEWQTKYNFCRLSSSPALFQDMKEMWDQTVSEVVEATIQLAAERSYHVISQKHPLNNQPNPETSGRCTLATTYRPRYTYVDLEHLGDLGDRYPDLGQLEELQDTYEARLREWGRTDIRVQAESERFEHYAMTAMLCHPGLSKCLDDQKPYEMADSGYPNVIPRQSLSITPPEESTPIAPTLPNTIRQLSDWRIGIFPTAHSSGSSRRYTPAICNADKIARALEGAIETSAVLRSFEAIHCSPHILFVLQSRYERHAGLSCPTTRCTDHHEAHDLL</sequence>
<keyword evidence="6" id="KW-0809">Transit peptide</keyword>
<dbReference type="SUPFAM" id="SSF81427">
    <property type="entry name" value="Mitochondrial cytochrome c oxidase subunit VIIc (aka VIIIa)"/>
    <property type="match status" value="1"/>
</dbReference>
<dbReference type="STRING" id="1296121.A0A1A6A2Q4"/>
<evidence type="ECO:0000256" key="2">
    <source>
        <dbReference type="ARBA" id="ARBA00004673"/>
    </source>
</evidence>
<dbReference type="VEuPathDB" id="FungiDB:I303_05195"/>
<comment type="pathway">
    <text evidence="2">Energy metabolism; oxidative phosphorylation.</text>
</comment>
<dbReference type="AlphaFoldDB" id="A0A1A6A2Q4"/>
<evidence type="ECO:0000256" key="7">
    <source>
        <dbReference type="ARBA" id="ARBA00022989"/>
    </source>
</evidence>
<evidence type="ECO:0000256" key="9">
    <source>
        <dbReference type="ARBA" id="ARBA00023136"/>
    </source>
</evidence>
<evidence type="ECO:0000256" key="6">
    <source>
        <dbReference type="ARBA" id="ARBA00022946"/>
    </source>
</evidence>
<keyword evidence="4" id="KW-0812">Transmembrane</keyword>
<evidence type="ECO:0000256" key="5">
    <source>
        <dbReference type="ARBA" id="ARBA00022792"/>
    </source>
</evidence>
<gene>
    <name evidence="10" type="ORF">I303_05195</name>
</gene>
<dbReference type="OrthoDB" id="9974841at2759"/>
<keyword evidence="5" id="KW-0999">Mitochondrion inner membrane</keyword>
<name>A0A1A6A2Q4_9TREE</name>
<evidence type="ECO:0000256" key="8">
    <source>
        <dbReference type="ARBA" id="ARBA00023128"/>
    </source>
</evidence>
<evidence type="ECO:0000256" key="4">
    <source>
        <dbReference type="ARBA" id="ARBA00022692"/>
    </source>
</evidence>
<protein>
    <submittedName>
        <fullName evidence="10">Cytochrome c oxidase subunit 7c</fullName>
    </submittedName>
</protein>
<accession>A0A1A6A2Q4</accession>
<dbReference type="GO" id="GO:0006123">
    <property type="term" value="P:mitochondrial electron transport, cytochrome c to oxygen"/>
    <property type="evidence" value="ECO:0007669"/>
    <property type="project" value="InterPro"/>
</dbReference>
<dbReference type="PANTHER" id="PTHR13313">
    <property type="entry name" value="CYTOCHROME C OXIDASE SUBUNIT VIIC"/>
    <property type="match status" value="1"/>
</dbReference>